<sequence length="172" mass="20639">MRLSYLRKCTLEQAMFETKLNRRTIIRWWIRFRCLCADYFNAHPIQIGGPGTSVEIDETFLTTQKTQRGRRVRRHSHWIFGGTKRGSNRSFMVLVRRHRAVDLLPQILRHIRTGTTIYSDELRAYRGIVRLLGWFLYCLVHHFVDPVTRYTEYRERMGRVQILRSTKEGNPR</sequence>
<dbReference type="SMART" id="SM01126">
    <property type="entry name" value="DDE_Tnp_IS1595"/>
    <property type="match status" value="1"/>
</dbReference>
<dbReference type="Proteomes" id="UP000887540">
    <property type="component" value="Unplaced"/>
</dbReference>
<reference evidence="3" key="1">
    <citation type="submission" date="2022-11" db="UniProtKB">
        <authorList>
            <consortium name="WormBaseParasite"/>
        </authorList>
    </citation>
    <scope>IDENTIFICATION</scope>
</reference>
<accession>A0A914ELN2</accession>
<organism evidence="2 3">
    <name type="scientific">Acrobeloides nanus</name>
    <dbReference type="NCBI Taxonomy" id="290746"/>
    <lineage>
        <taxon>Eukaryota</taxon>
        <taxon>Metazoa</taxon>
        <taxon>Ecdysozoa</taxon>
        <taxon>Nematoda</taxon>
        <taxon>Chromadorea</taxon>
        <taxon>Rhabditida</taxon>
        <taxon>Tylenchina</taxon>
        <taxon>Cephalobomorpha</taxon>
        <taxon>Cephaloboidea</taxon>
        <taxon>Cephalobidae</taxon>
        <taxon>Acrobeloides</taxon>
    </lineage>
</organism>
<dbReference type="PANTHER" id="PTHR47163:SF2">
    <property type="entry name" value="SI:DKEY-17M8.2"/>
    <property type="match status" value="1"/>
</dbReference>
<dbReference type="AlphaFoldDB" id="A0A914ELN2"/>
<feature type="domain" description="ISXO2-like transposase" evidence="1">
    <location>
        <begin position="46"/>
        <end position="156"/>
    </location>
</feature>
<evidence type="ECO:0000313" key="2">
    <source>
        <dbReference type="Proteomes" id="UP000887540"/>
    </source>
</evidence>
<protein>
    <submittedName>
        <fullName evidence="3">ISXO2-like transposase domain-containing protein</fullName>
    </submittedName>
</protein>
<dbReference type="WBParaSite" id="ACRNAN_scaffold9088.g19962.t1">
    <property type="protein sequence ID" value="ACRNAN_scaffold9088.g19962.t1"/>
    <property type="gene ID" value="ACRNAN_scaffold9088.g19962"/>
</dbReference>
<dbReference type="InterPro" id="IPR053164">
    <property type="entry name" value="IS1016-like_transposase"/>
</dbReference>
<evidence type="ECO:0000313" key="3">
    <source>
        <dbReference type="WBParaSite" id="ACRNAN_scaffold9088.g19962.t1"/>
    </source>
</evidence>
<proteinExistence type="predicted"/>
<dbReference type="Pfam" id="PF12762">
    <property type="entry name" value="DDE_Tnp_IS1595"/>
    <property type="match status" value="1"/>
</dbReference>
<dbReference type="PANTHER" id="PTHR47163">
    <property type="entry name" value="DDE_TNP_IS1595 DOMAIN-CONTAINING PROTEIN"/>
    <property type="match status" value="1"/>
</dbReference>
<evidence type="ECO:0000259" key="1">
    <source>
        <dbReference type="SMART" id="SM01126"/>
    </source>
</evidence>
<name>A0A914ELN2_9BILA</name>
<dbReference type="InterPro" id="IPR024445">
    <property type="entry name" value="Tnp_ISXO2-like"/>
</dbReference>
<keyword evidence="2" id="KW-1185">Reference proteome</keyword>